<dbReference type="UniPathway" id="UPA00084">
    <property type="reaction ID" value="UER00503"/>
</dbReference>
<feature type="transmembrane region" description="Helical" evidence="18">
    <location>
        <begin position="118"/>
        <end position="137"/>
    </location>
</feature>
<dbReference type="OrthoDB" id="9796672at2"/>
<dbReference type="EMBL" id="RLIH01000021">
    <property type="protein sequence ID" value="RVU53884.1"/>
    <property type="molecule type" value="Genomic_DNA"/>
</dbReference>
<dbReference type="InterPro" id="IPR050324">
    <property type="entry name" value="CDP-alcohol_PTase-I"/>
</dbReference>
<comment type="similarity">
    <text evidence="4 17">Belongs to the CDP-alcohol phosphatidyltransferase class-I family.</text>
</comment>
<dbReference type="EC" id="2.7.8.5" evidence="5"/>
<accession>A0A437S4F7</accession>
<comment type="subcellular location">
    <subcellularLocation>
        <location evidence="2">Membrane</location>
        <topology evidence="2">Multi-pass membrane protein</topology>
    </subcellularLocation>
</comment>
<dbReference type="GO" id="GO:0008444">
    <property type="term" value="F:CDP-diacylglycerol-glycerol-3-phosphate 3-phosphatidyltransferase activity"/>
    <property type="evidence" value="ECO:0007669"/>
    <property type="project" value="UniProtKB-EC"/>
</dbReference>
<dbReference type="InterPro" id="IPR043130">
    <property type="entry name" value="CDP-OH_PTrfase_TM_dom"/>
</dbReference>
<evidence type="ECO:0000256" key="12">
    <source>
        <dbReference type="ARBA" id="ARBA00023136"/>
    </source>
</evidence>
<evidence type="ECO:0000313" key="19">
    <source>
        <dbReference type="EMBL" id="RVU53884.1"/>
    </source>
</evidence>
<dbReference type="InterPro" id="IPR048254">
    <property type="entry name" value="CDP_ALCOHOL_P_TRANSF_CS"/>
</dbReference>
<keyword evidence="20" id="KW-1185">Reference proteome</keyword>
<feature type="transmembrane region" description="Helical" evidence="18">
    <location>
        <begin position="143"/>
        <end position="164"/>
    </location>
</feature>
<dbReference type="InterPro" id="IPR004570">
    <property type="entry name" value="Phosphatidylglycerol_P_synth"/>
</dbReference>
<evidence type="ECO:0000256" key="8">
    <source>
        <dbReference type="ARBA" id="ARBA00022679"/>
    </source>
</evidence>
<dbReference type="AlphaFoldDB" id="A0A437S4F7"/>
<comment type="caution">
    <text evidence="19">The sequence shown here is derived from an EMBL/GenBank/DDBJ whole genome shotgun (WGS) entry which is preliminary data.</text>
</comment>
<dbReference type="PROSITE" id="PS00379">
    <property type="entry name" value="CDP_ALCOHOL_P_TRANSF"/>
    <property type="match status" value="1"/>
</dbReference>
<sequence>MKNIPNLLSLLRILLIPFFVHQLLIGNTLNAGIILLISALTDFLDGKLARKFGWITDLGKVLDPIADKLTQFAVSITLAITLRQYWIFFAVIIFKDIVILLGGGYLMKRGIKLEGAKWFGKVATFIYYFATILIILIPGMPNWFITLILSLAVICALISAFLYIPEFFKYKKNNNPNSQSFKGD</sequence>
<keyword evidence="10 18" id="KW-1133">Transmembrane helix</keyword>
<evidence type="ECO:0000256" key="15">
    <source>
        <dbReference type="ARBA" id="ARBA00033018"/>
    </source>
</evidence>
<dbReference type="PANTHER" id="PTHR14269:SF62">
    <property type="entry name" value="CDP-DIACYLGLYCEROL--GLYCEROL-3-PHOSPHATE 3-PHOSPHATIDYLTRANSFERASE 1, CHLOROPLASTIC"/>
    <property type="match status" value="1"/>
</dbReference>
<comment type="pathway">
    <text evidence="3">Phospholipid metabolism; phosphatidylglycerol biosynthesis; phosphatidylglycerol from CDP-diacylglycerol: step 1/2.</text>
</comment>
<proteinExistence type="inferred from homology"/>
<feature type="transmembrane region" description="Helical" evidence="18">
    <location>
        <begin position="85"/>
        <end position="106"/>
    </location>
</feature>
<evidence type="ECO:0000256" key="7">
    <source>
        <dbReference type="ARBA" id="ARBA00022516"/>
    </source>
</evidence>
<dbReference type="PIRSF" id="PIRSF000847">
    <property type="entry name" value="Phos_ph_gly_syn"/>
    <property type="match status" value="1"/>
</dbReference>
<evidence type="ECO:0000256" key="10">
    <source>
        <dbReference type="ARBA" id="ARBA00022989"/>
    </source>
</evidence>
<dbReference type="PANTHER" id="PTHR14269">
    <property type="entry name" value="CDP-DIACYLGLYCEROL--GLYCEROL-3-PHOSPHATE 3-PHOSPHATIDYLTRANSFERASE-RELATED"/>
    <property type="match status" value="1"/>
</dbReference>
<evidence type="ECO:0000256" key="1">
    <source>
        <dbReference type="ARBA" id="ARBA00003973"/>
    </source>
</evidence>
<evidence type="ECO:0000256" key="4">
    <source>
        <dbReference type="ARBA" id="ARBA00010441"/>
    </source>
</evidence>
<evidence type="ECO:0000256" key="17">
    <source>
        <dbReference type="RuleBase" id="RU003750"/>
    </source>
</evidence>
<evidence type="ECO:0000313" key="20">
    <source>
        <dbReference type="Proteomes" id="UP000288812"/>
    </source>
</evidence>
<evidence type="ECO:0000256" key="6">
    <source>
        <dbReference type="ARBA" id="ARBA00014944"/>
    </source>
</evidence>
<evidence type="ECO:0000256" key="16">
    <source>
        <dbReference type="ARBA" id="ARBA00048586"/>
    </source>
</evidence>
<gene>
    <name evidence="19" type="ORF">EF514_10175</name>
</gene>
<evidence type="ECO:0000256" key="2">
    <source>
        <dbReference type="ARBA" id="ARBA00004141"/>
    </source>
</evidence>
<evidence type="ECO:0000256" key="14">
    <source>
        <dbReference type="ARBA" id="ARBA00023264"/>
    </source>
</evidence>
<name>A0A437S4F7_9FIRM</name>
<dbReference type="GO" id="GO:0006655">
    <property type="term" value="P:phosphatidylglycerol biosynthetic process"/>
    <property type="evidence" value="ECO:0007669"/>
    <property type="project" value="UniProtKB-UniPathway"/>
</dbReference>
<keyword evidence="14" id="KW-1208">Phospholipid metabolism</keyword>
<evidence type="ECO:0000256" key="18">
    <source>
        <dbReference type="SAM" id="Phobius"/>
    </source>
</evidence>
<dbReference type="RefSeq" id="WP_127725338.1">
    <property type="nucleotide sequence ID" value="NZ_RLIH01000021.1"/>
</dbReference>
<evidence type="ECO:0000256" key="5">
    <source>
        <dbReference type="ARBA" id="ARBA00013170"/>
    </source>
</evidence>
<comment type="catalytic activity">
    <reaction evidence="16">
        <text>a CDP-1,2-diacyl-sn-glycerol + sn-glycerol 3-phosphate = a 1,2-diacyl-sn-glycero-3-phospho-(1'-sn-glycero-3'-phosphate) + CMP + H(+)</text>
        <dbReference type="Rhea" id="RHEA:12593"/>
        <dbReference type="ChEBI" id="CHEBI:15378"/>
        <dbReference type="ChEBI" id="CHEBI:57597"/>
        <dbReference type="ChEBI" id="CHEBI:58332"/>
        <dbReference type="ChEBI" id="CHEBI:60110"/>
        <dbReference type="ChEBI" id="CHEBI:60377"/>
        <dbReference type="EC" id="2.7.8.5"/>
    </reaction>
</comment>
<evidence type="ECO:0000256" key="3">
    <source>
        <dbReference type="ARBA" id="ARBA00005042"/>
    </source>
</evidence>
<keyword evidence="8 17" id="KW-0808">Transferase</keyword>
<dbReference type="Gene3D" id="1.20.120.1760">
    <property type="match status" value="1"/>
</dbReference>
<evidence type="ECO:0000256" key="11">
    <source>
        <dbReference type="ARBA" id="ARBA00023098"/>
    </source>
</evidence>
<reference evidence="19 20" key="1">
    <citation type="submission" date="2018-11" db="EMBL/GenBank/DDBJ databases">
        <title>Genome sequencing and assembly of Anaerosphaera sp. nov., GS7-6-2.</title>
        <authorList>
            <person name="Rettenmaier R."/>
            <person name="Liebl W."/>
            <person name="Zverlov V."/>
        </authorList>
    </citation>
    <scope>NUCLEOTIDE SEQUENCE [LARGE SCALE GENOMIC DNA]</scope>
    <source>
        <strain evidence="19 20">GS7-6-2</strain>
    </source>
</reference>
<dbReference type="InterPro" id="IPR000462">
    <property type="entry name" value="CDP-OH_P_trans"/>
</dbReference>
<keyword evidence="9 18" id="KW-0812">Transmembrane</keyword>
<dbReference type="Proteomes" id="UP000288812">
    <property type="component" value="Unassembled WGS sequence"/>
</dbReference>
<dbReference type="Pfam" id="PF01066">
    <property type="entry name" value="CDP-OH_P_transf"/>
    <property type="match status" value="1"/>
</dbReference>
<keyword evidence="11" id="KW-0443">Lipid metabolism</keyword>
<evidence type="ECO:0000256" key="9">
    <source>
        <dbReference type="ARBA" id="ARBA00022692"/>
    </source>
</evidence>
<feature type="transmembrane region" description="Helical" evidence="18">
    <location>
        <begin position="12"/>
        <end position="40"/>
    </location>
</feature>
<keyword evidence="12 18" id="KW-0472">Membrane</keyword>
<protein>
    <recommendedName>
        <fullName evidence="6">CDP-diacylglycerol--glycerol-3-phosphate 3-phosphatidyltransferase</fullName>
        <ecNumber evidence="5">2.7.8.5</ecNumber>
    </recommendedName>
    <alternativeName>
        <fullName evidence="15">Phosphatidylglycerophosphate synthase</fullName>
    </alternativeName>
</protein>
<organism evidence="19 20">
    <name type="scientific">Anaerosphaera multitolerans</name>
    <dbReference type="NCBI Taxonomy" id="2487351"/>
    <lineage>
        <taxon>Bacteria</taxon>
        <taxon>Bacillati</taxon>
        <taxon>Bacillota</taxon>
        <taxon>Tissierellia</taxon>
        <taxon>Tissierellales</taxon>
        <taxon>Peptoniphilaceae</taxon>
        <taxon>Anaerosphaera</taxon>
    </lineage>
</organism>
<dbReference type="GO" id="GO:0016020">
    <property type="term" value="C:membrane"/>
    <property type="evidence" value="ECO:0007669"/>
    <property type="project" value="UniProtKB-SubCell"/>
</dbReference>
<comment type="function">
    <text evidence="1">This protein catalyzes the committed step to the synthesis of the acidic phospholipids.</text>
</comment>
<evidence type="ECO:0000256" key="13">
    <source>
        <dbReference type="ARBA" id="ARBA00023209"/>
    </source>
</evidence>
<keyword evidence="7" id="KW-0444">Lipid biosynthesis</keyword>
<keyword evidence="13" id="KW-0594">Phospholipid biosynthesis</keyword>